<proteinExistence type="predicted"/>
<feature type="region of interest" description="Disordered" evidence="1">
    <location>
        <begin position="118"/>
        <end position="189"/>
    </location>
</feature>
<sequence length="285" mass="30349">MKTKREFTHLYSFKETVVRASRSKSRPPPTKESRPYFLPRPHVAQPQTDSLSGLGSAPSASLSAPSMSSGELPLPSRVSARLPVSALRLRSRSTRASALRSPSGSRALLLASASAPFTPGCRTPSRASAPTPPPGAVQRVRSGPIRSPDARSRPTPSLARPRPPSLAGRRRRWTMPPPPPSALVSSRSSSLPYNCGISGLVPFPAGVPIAATECPPRAWHSLAATARKNLCSPRRCCCTSRSTTATSTGLALKWIDKEGKTPLMVACMRPDLLNVARCSSSSEPM</sequence>
<dbReference type="Proteomes" id="UP000823388">
    <property type="component" value="Chromosome 1N"/>
</dbReference>
<reference evidence="2" key="1">
    <citation type="submission" date="2020-05" db="EMBL/GenBank/DDBJ databases">
        <title>WGS assembly of Panicum virgatum.</title>
        <authorList>
            <person name="Lovell J.T."/>
            <person name="Jenkins J."/>
            <person name="Shu S."/>
            <person name="Juenger T.E."/>
            <person name="Schmutz J."/>
        </authorList>
    </citation>
    <scope>NUCLEOTIDE SEQUENCE</scope>
    <source>
        <strain evidence="2">AP13</strain>
    </source>
</reference>
<organism evidence="2 3">
    <name type="scientific">Panicum virgatum</name>
    <name type="common">Blackwell switchgrass</name>
    <dbReference type="NCBI Taxonomy" id="38727"/>
    <lineage>
        <taxon>Eukaryota</taxon>
        <taxon>Viridiplantae</taxon>
        <taxon>Streptophyta</taxon>
        <taxon>Embryophyta</taxon>
        <taxon>Tracheophyta</taxon>
        <taxon>Spermatophyta</taxon>
        <taxon>Magnoliopsida</taxon>
        <taxon>Liliopsida</taxon>
        <taxon>Poales</taxon>
        <taxon>Poaceae</taxon>
        <taxon>PACMAD clade</taxon>
        <taxon>Panicoideae</taxon>
        <taxon>Panicodae</taxon>
        <taxon>Paniceae</taxon>
        <taxon>Panicinae</taxon>
        <taxon>Panicum</taxon>
        <taxon>Panicum sect. Hiantes</taxon>
    </lineage>
</organism>
<evidence type="ECO:0000256" key="1">
    <source>
        <dbReference type="SAM" id="MobiDB-lite"/>
    </source>
</evidence>
<gene>
    <name evidence="2" type="ORF">PVAP13_1NG251438</name>
</gene>
<evidence type="ECO:0000313" key="3">
    <source>
        <dbReference type="Proteomes" id="UP000823388"/>
    </source>
</evidence>
<evidence type="ECO:0000313" key="2">
    <source>
        <dbReference type="EMBL" id="KAG2651196.1"/>
    </source>
</evidence>
<protein>
    <submittedName>
        <fullName evidence="2">Uncharacterized protein</fullName>
    </submittedName>
</protein>
<feature type="compositionally biased region" description="Low complexity" evidence="1">
    <location>
        <begin position="50"/>
        <end position="70"/>
    </location>
</feature>
<name>A0A8T0X002_PANVG</name>
<dbReference type="AlphaFoldDB" id="A0A8T0X002"/>
<accession>A0A8T0X002</accession>
<keyword evidence="3" id="KW-1185">Reference proteome</keyword>
<comment type="caution">
    <text evidence="2">The sequence shown here is derived from an EMBL/GenBank/DDBJ whole genome shotgun (WGS) entry which is preliminary data.</text>
</comment>
<feature type="region of interest" description="Disordered" evidence="1">
    <location>
        <begin position="18"/>
        <end position="75"/>
    </location>
</feature>
<dbReference type="EMBL" id="CM029038">
    <property type="protein sequence ID" value="KAG2651196.1"/>
    <property type="molecule type" value="Genomic_DNA"/>
</dbReference>